<keyword evidence="2" id="KW-0547">Nucleotide-binding</keyword>
<dbReference type="PANTHER" id="PTHR24220">
    <property type="entry name" value="IMPORT ATP-BINDING PROTEIN"/>
    <property type="match status" value="1"/>
</dbReference>
<dbReference type="CDD" id="cd03255">
    <property type="entry name" value="ABC_MJ0796_LolCDE_FtsE"/>
    <property type="match status" value="1"/>
</dbReference>
<protein>
    <submittedName>
        <fullName evidence="5">ABC transport system ATP-binding protein</fullName>
    </submittedName>
</protein>
<feature type="domain" description="ABC transporter" evidence="4">
    <location>
        <begin position="21"/>
        <end position="247"/>
    </location>
</feature>
<dbReference type="InterPro" id="IPR017871">
    <property type="entry name" value="ABC_transporter-like_CS"/>
</dbReference>
<dbReference type="InterPro" id="IPR003593">
    <property type="entry name" value="AAA+_ATPase"/>
</dbReference>
<evidence type="ECO:0000313" key="6">
    <source>
        <dbReference type="Proteomes" id="UP001549184"/>
    </source>
</evidence>
<dbReference type="EMBL" id="JBEPMU010000003">
    <property type="protein sequence ID" value="MET3652585.1"/>
    <property type="molecule type" value="Genomic_DNA"/>
</dbReference>
<dbReference type="PROSITE" id="PS50893">
    <property type="entry name" value="ABC_TRANSPORTER_2"/>
    <property type="match status" value="1"/>
</dbReference>
<keyword evidence="6" id="KW-1185">Reference proteome</keyword>
<keyword evidence="1" id="KW-0813">Transport</keyword>
<evidence type="ECO:0000256" key="1">
    <source>
        <dbReference type="ARBA" id="ARBA00022448"/>
    </source>
</evidence>
<dbReference type="InterPro" id="IPR017911">
    <property type="entry name" value="MacB-like_ATP-bd"/>
</dbReference>
<gene>
    <name evidence="5" type="ORF">ABIC75_002317</name>
</gene>
<dbReference type="SUPFAM" id="SSF52540">
    <property type="entry name" value="P-loop containing nucleoside triphosphate hydrolases"/>
    <property type="match status" value="1"/>
</dbReference>
<sequence length="248" mass="26400">MSGNASALSGSLQSGPKGVLLDAVDVSKSVQGPEGRLDILTGVSLQVREGESFAIVGASGSGKTTLLGLLAGLDTPTSGHIALDGNALERIDEEARADLRRRLVGFVFQSFHLLPALTAEENVMLPLELEGRDDARAKAREALEAVELSARRRHYPAQLSGGEQQRVAIARAFVHSPRLLFADEPTGNLDQRTGQHVSDLLFSLNHDHRTTLVLVTHDPKLAARCSRQVTLDSGRVLIAPRASAVAAP</sequence>
<dbReference type="InterPro" id="IPR003439">
    <property type="entry name" value="ABC_transporter-like_ATP-bd"/>
</dbReference>
<evidence type="ECO:0000259" key="4">
    <source>
        <dbReference type="PROSITE" id="PS50893"/>
    </source>
</evidence>
<keyword evidence="3 5" id="KW-0067">ATP-binding</keyword>
<proteinExistence type="predicted"/>
<dbReference type="RefSeq" id="WP_354013986.1">
    <property type="nucleotide sequence ID" value="NZ_JBEPMU010000003.1"/>
</dbReference>
<accession>A0ABV2JW94</accession>
<reference evidence="5 6" key="1">
    <citation type="submission" date="2024-06" db="EMBL/GenBank/DDBJ databases">
        <title>Sorghum-associated microbial communities from plants grown in Nebraska, USA.</title>
        <authorList>
            <person name="Schachtman D."/>
        </authorList>
    </citation>
    <scope>NUCLEOTIDE SEQUENCE [LARGE SCALE GENOMIC DNA]</scope>
    <source>
        <strain evidence="5 6">1073</strain>
    </source>
</reference>
<name>A0ABV2JW94_9GAMM</name>
<evidence type="ECO:0000256" key="3">
    <source>
        <dbReference type="ARBA" id="ARBA00022840"/>
    </source>
</evidence>
<dbReference type="Gene3D" id="3.40.50.300">
    <property type="entry name" value="P-loop containing nucleotide triphosphate hydrolases"/>
    <property type="match status" value="1"/>
</dbReference>
<dbReference type="Proteomes" id="UP001549184">
    <property type="component" value="Unassembled WGS sequence"/>
</dbReference>
<comment type="caution">
    <text evidence="5">The sequence shown here is derived from an EMBL/GenBank/DDBJ whole genome shotgun (WGS) entry which is preliminary data.</text>
</comment>
<dbReference type="GO" id="GO:0005524">
    <property type="term" value="F:ATP binding"/>
    <property type="evidence" value="ECO:0007669"/>
    <property type="project" value="UniProtKB-KW"/>
</dbReference>
<dbReference type="PROSITE" id="PS00211">
    <property type="entry name" value="ABC_TRANSPORTER_1"/>
    <property type="match status" value="1"/>
</dbReference>
<evidence type="ECO:0000256" key="2">
    <source>
        <dbReference type="ARBA" id="ARBA00022741"/>
    </source>
</evidence>
<dbReference type="InterPro" id="IPR027417">
    <property type="entry name" value="P-loop_NTPase"/>
</dbReference>
<organism evidence="5 6">
    <name type="scientific">Dyella japonica</name>
    <dbReference type="NCBI Taxonomy" id="231455"/>
    <lineage>
        <taxon>Bacteria</taxon>
        <taxon>Pseudomonadati</taxon>
        <taxon>Pseudomonadota</taxon>
        <taxon>Gammaproteobacteria</taxon>
        <taxon>Lysobacterales</taxon>
        <taxon>Rhodanobacteraceae</taxon>
        <taxon>Dyella</taxon>
    </lineage>
</organism>
<evidence type="ECO:0000313" key="5">
    <source>
        <dbReference type="EMBL" id="MET3652585.1"/>
    </source>
</evidence>
<dbReference type="InterPro" id="IPR015854">
    <property type="entry name" value="ABC_transpr_LolD-like"/>
</dbReference>
<dbReference type="Pfam" id="PF00005">
    <property type="entry name" value="ABC_tran"/>
    <property type="match status" value="1"/>
</dbReference>
<dbReference type="SMART" id="SM00382">
    <property type="entry name" value="AAA"/>
    <property type="match status" value="1"/>
</dbReference>